<sequence>MGSQLGTLNGSLGSSALDQLNNAAAKALLDTMNRSLGSTALDQLNNADAKALLDTIDGLRDLQVGHIVPLPQIIVVGSQSSGKSSVLEAISRVRFPAKGGICTRFPTELVLRKSLEASVNVKIQFAQGTSPSDDAKRPFQKTSFDRNALPAIIDEAKERMGMLRAGASTFSEDILRVEVGGPDVYPLTLVDLPGFFHSGTAEQSADGKPIVKQLIRKYMEQKNSIILVVVSANEELAKHKVLEEVKKYDPSRERTLGVITKPDLAEPRSSNERTHIQLANGQEAEHKFPLGWHVLRNPSESEGEVDRDDRDAQERVFFQTGVWSNILPSNRGVESLRIKLSNVLLDHIKRVLPELALEIERSLDSRQSRLDRLGDPRSSPQDIRNYLSDIAQDFQQLSRDAISGRYTDEFFGTLYDRERKLRAQLQNLNYAFDLTIARKGQQQIIERELDEDDEGDEDDEEETPTYLQVFVDLYKFPDPTAVSESALRAELERLASANQGRELPGSANPDLIIEFFKVQSRPWGEIAKFHLTLATRFAKQFTEELLVHVVGDDKSTLNSIIRSYVDPFFTKKKDILDAKLKELLRPYTTGYGLPLAREFRIRSSRKTIRAPTVQQVNEVSKNHHPELPVSSYKEQRKHMNNTRLTVYGVPAPVKLPKSSVFGTSEIIDRAKAYYEMSRRTFTENVINLALESCLIRDLPSIFPPQEVNRMTDEELAELAKESEDVLAERRILQAQVQHLRDGLRKCQQYKPREKTVLLAN</sequence>
<dbReference type="InterPro" id="IPR022812">
    <property type="entry name" value="Dynamin"/>
</dbReference>
<evidence type="ECO:0000313" key="5">
    <source>
        <dbReference type="EMBL" id="POR39395.1"/>
    </source>
</evidence>
<evidence type="ECO:0000259" key="4">
    <source>
        <dbReference type="PROSITE" id="PS51718"/>
    </source>
</evidence>
<dbReference type="InterPro" id="IPR020850">
    <property type="entry name" value="GED_dom"/>
</dbReference>
<dbReference type="Pfam" id="PF00350">
    <property type="entry name" value="Dynamin_N"/>
    <property type="match status" value="1"/>
</dbReference>
<dbReference type="PANTHER" id="PTHR11566">
    <property type="entry name" value="DYNAMIN"/>
    <property type="match status" value="1"/>
</dbReference>
<dbReference type="Pfam" id="PF01031">
    <property type="entry name" value="Dynamin_M"/>
    <property type="match status" value="1"/>
</dbReference>
<dbReference type="PANTHER" id="PTHR11566:SF149">
    <property type="entry name" value="GTPASE, PUTATIVE (AFU_ORTHOLOGUE AFUA_6G11890)-RELATED"/>
    <property type="match status" value="1"/>
</dbReference>
<dbReference type="GO" id="GO:0003924">
    <property type="term" value="F:GTPase activity"/>
    <property type="evidence" value="ECO:0007669"/>
    <property type="project" value="InterPro"/>
</dbReference>
<keyword evidence="1" id="KW-0547">Nucleotide-binding</keyword>
<dbReference type="GO" id="GO:0016020">
    <property type="term" value="C:membrane"/>
    <property type="evidence" value="ECO:0007669"/>
    <property type="project" value="TreeGrafter"/>
</dbReference>
<evidence type="ECO:0000259" key="3">
    <source>
        <dbReference type="PROSITE" id="PS51388"/>
    </source>
</evidence>
<dbReference type="InterPro" id="IPR030381">
    <property type="entry name" value="G_DYNAMIN_dom"/>
</dbReference>
<dbReference type="GO" id="GO:0005739">
    <property type="term" value="C:mitochondrion"/>
    <property type="evidence" value="ECO:0007669"/>
    <property type="project" value="TreeGrafter"/>
</dbReference>
<dbReference type="GO" id="GO:0048312">
    <property type="term" value="P:intracellular distribution of mitochondria"/>
    <property type="evidence" value="ECO:0007669"/>
    <property type="project" value="TreeGrafter"/>
</dbReference>
<dbReference type="Proteomes" id="UP000237481">
    <property type="component" value="Unassembled WGS sequence"/>
</dbReference>
<dbReference type="SMART" id="SM00053">
    <property type="entry name" value="DYNc"/>
    <property type="match status" value="1"/>
</dbReference>
<dbReference type="GO" id="GO:0005874">
    <property type="term" value="C:microtubule"/>
    <property type="evidence" value="ECO:0007669"/>
    <property type="project" value="TreeGrafter"/>
</dbReference>
<dbReference type="OrthoDB" id="415706at2759"/>
<dbReference type="InterPro" id="IPR027417">
    <property type="entry name" value="P-loop_NTPase"/>
</dbReference>
<dbReference type="STRING" id="94208.A0A2S4LAC7"/>
<dbReference type="PROSITE" id="PS51718">
    <property type="entry name" value="G_DYNAMIN_2"/>
    <property type="match status" value="1"/>
</dbReference>
<reference evidence="5 6" key="1">
    <citation type="submission" date="2018-01" db="EMBL/GenBank/DDBJ databases">
        <title>Harnessing the power of phylogenomics to disentangle the directionality and signatures of interkingdom host jumping in the parasitic fungal genus Tolypocladium.</title>
        <authorList>
            <person name="Quandt C.A."/>
            <person name="Patterson W."/>
            <person name="Spatafora J.W."/>
        </authorList>
    </citation>
    <scope>NUCLEOTIDE SEQUENCE [LARGE SCALE GENOMIC DNA]</scope>
    <source>
        <strain evidence="5 6">NRBC 100945</strain>
    </source>
</reference>
<dbReference type="PRINTS" id="PR00195">
    <property type="entry name" value="DYNAMIN"/>
</dbReference>
<name>A0A2S4LAC7_9HYPO</name>
<evidence type="ECO:0000256" key="1">
    <source>
        <dbReference type="ARBA" id="ARBA00022741"/>
    </source>
</evidence>
<dbReference type="EMBL" id="PKSG01000042">
    <property type="protein sequence ID" value="POR39395.1"/>
    <property type="molecule type" value="Genomic_DNA"/>
</dbReference>
<dbReference type="InterPro" id="IPR045063">
    <property type="entry name" value="Dynamin_N"/>
</dbReference>
<dbReference type="GO" id="GO:0008017">
    <property type="term" value="F:microtubule binding"/>
    <property type="evidence" value="ECO:0007669"/>
    <property type="project" value="TreeGrafter"/>
</dbReference>
<dbReference type="GO" id="GO:0005525">
    <property type="term" value="F:GTP binding"/>
    <property type="evidence" value="ECO:0007669"/>
    <property type="project" value="InterPro"/>
</dbReference>
<dbReference type="AlphaFoldDB" id="A0A2S4LAC7"/>
<comment type="caution">
    <text evidence="5">The sequence shown here is derived from an EMBL/GenBank/DDBJ whole genome shotgun (WGS) entry which is preliminary data.</text>
</comment>
<feature type="domain" description="GED" evidence="3">
    <location>
        <begin position="663"/>
        <end position="754"/>
    </location>
</feature>
<feature type="domain" description="Dynamin-type G" evidence="4">
    <location>
        <begin position="67"/>
        <end position="353"/>
    </location>
</feature>
<organism evidence="5 6">
    <name type="scientific">Tolypocladium paradoxum</name>
    <dbReference type="NCBI Taxonomy" id="94208"/>
    <lineage>
        <taxon>Eukaryota</taxon>
        <taxon>Fungi</taxon>
        <taxon>Dikarya</taxon>
        <taxon>Ascomycota</taxon>
        <taxon>Pezizomycotina</taxon>
        <taxon>Sordariomycetes</taxon>
        <taxon>Hypocreomycetidae</taxon>
        <taxon>Hypocreales</taxon>
        <taxon>Ophiocordycipitaceae</taxon>
        <taxon>Tolypocladium</taxon>
    </lineage>
</organism>
<dbReference type="FunFam" id="3.40.50.300:FF:001425">
    <property type="entry name" value="Dynamin GTPase, putative"/>
    <property type="match status" value="1"/>
</dbReference>
<dbReference type="GO" id="GO:0016559">
    <property type="term" value="P:peroxisome fission"/>
    <property type="evidence" value="ECO:0007669"/>
    <property type="project" value="TreeGrafter"/>
</dbReference>
<dbReference type="PROSITE" id="PS51388">
    <property type="entry name" value="GED"/>
    <property type="match status" value="1"/>
</dbReference>
<dbReference type="GO" id="GO:0000266">
    <property type="term" value="P:mitochondrial fission"/>
    <property type="evidence" value="ECO:0007669"/>
    <property type="project" value="TreeGrafter"/>
</dbReference>
<dbReference type="InterPro" id="IPR000375">
    <property type="entry name" value="Dynamin_stalk"/>
</dbReference>
<dbReference type="SUPFAM" id="SSF52540">
    <property type="entry name" value="P-loop containing nucleoside triphosphate hydrolases"/>
    <property type="match status" value="1"/>
</dbReference>
<evidence type="ECO:0000256" key="2">
    <source>
        <dbReference type="ARBA" id="ARBA00023134"/>
    </source>
</evidence>
<keyword evidence="6" id="KW-1185">Reference proteome</keyword>
<keyword evidence="2" id="KW-0342">GTP-binding</keyword>
<dbReference type="GO" id="GO:0006897">
    <property type="term" value="P:endocytosis"/>
    <property type="evidence" value="ECO:0007669"/>
    <property type="project" value="TreeGrafter"/>
</dbReference>
<dbReference type="InterPro" id="IPR001401">
    <property type="entry name" value="Dynamin_GTPase"/>
</dbReference>
<gene>
    <name evidence="5" type="ORF">TPAR_00405</name>
</gene>
<evidence type="ECO:0008006" key="7">
    <source>
        <dbReference type="Google" id="ProtNLM"/>
    </source>
</evidence>
<proteinExistence type="predicted"/>
<dbReference type="CDD" id="cd08771">
    <property type="entry name" value="DLP_1"/>
    <property type="match status" value="1"/>
</dbReference>
<accession>A0A2S4LAC7</accession>
<evidence type="ECO:0000313" key="6">
    <source>
        <dbReference type="Proteomes" id="UP000237481"/>
    </source>
</evidence>
<dbReference type="Gene3D" id="3.40.50.300">
    <property type="entry name" value="P-loop containing nucleotide triphosphate hydrolases"/>
    <property type="match status" value="1"/>
</dbReference>
<protein>
    <recommendedName>
        <fullName evidence="7">Interferon-induced GTP-binding protein Mx</fullName>
    </recommendedName>
</protein>